<evidence type="ECO:0000256" key="2">
    <source>
        <dbReference type="ARBA" id="ARBA00004429"/>
    </source>
</evidence>
<evidence type="ECO:0000256" key="12">
    <source>
        <dbReference type="ARBA" id="ARBA00022840"/>
    </source>
</evidence>
<dbReference type="InterPro" id="IPR049870">
    <property type="entry name" value="BvgS-like_periplasmic1"/>
</dbReference>
<dbReference type="SUPFAM" id="SSF53850">
    <property type="entry name" value="Periplasmic binding protein-like II"/>
    <property type="match status" value="2"/>
</dbReference>
<dbReference type="GO" id="GO:0009927">
    <property type="term" value="F:histidine phosphotransfer kinase activity"/>
    <property type="evidence" value="ECO:0007669"/>
    <property type="project" value="TreeGrafter"/>
</dbReference>
<dbReference type="InterPro" id="IPR049871">
    <property type="entry name" value="BvgS-like_periplasmic2"/>
</dbReference>
<dbReference type="InterPro" id="IPR001638">
    <property type="entry name" value="Solute-binding_3/MltF_N"/>
</dbReference>
<evidence type="ECO:0000256" key="11">
    <source>
        <dbReference type="ARBA" id="ARBA00022777"/>
    </source>
</evidence>
<keyword evidence="11" id="KW-0418">Kinase</keyword>
<dbReference type="EC" id="2.7.13.3" evidence="3"/>
<dbReference type="SUPFAM" id="SSF52172">
    <property type="entry name" value="CheY-like"/>
    <property type="match status" value="1"/>
</dbReference>
<dbReference type="GO" id="GO:0005524">
    <property type="term" value="F:ATP binding"/>
    <property type="evidence" value="ECO:0007669"/>
    <property type="project" value="UniProtKB-KW"/>
</dbReference>
<gene>
    <name evidence="23" type="ORF">SIL20_20660</name>
</gene>
<protein>
    <recommendedName>
        <fullName evidence="3">histidine kinase</fullName>
        <ecNumber evidence="3">2.7.13.3</ecNumber>
    </recommendedName>
</protein>
<dbReference type="CDD" id="cd00088">
    <property type="entry name" value="HPT"/>
    <property type="match status" value="1"/>
</dbReference>
<evidence type="ECO:0000256" key="6">
    <source>
        <dbReference type="ARBA" id="ARBA00022553"/>
    </source>
</evidence>
<comment type="caution">
    <text evidence="23">The sequence shown here is derived from an EMBL/GenBank/DDBJ whole genome shotgun (WGS) entry which is preliminary data.</text>
</comment>
<evidence type="ECO:0000256" key="3">
    <source>
        <dbReference type="ARBA" id="ARBA00012438"/>
    </source>
</evidence>
<evidence type="ECO:0000256" key="8">
    <source>
        <dbReference type="ARBA" id="ARBA00022692"/>
    </source>
</evidence>
<dbReference type="EMBL" id="JAWXRC010000042">
    <property type="protein sequence ID" value="MDX6033916.1"/>
    <property type="molecule type" value="Genomic_DNA"/>
</dbReference>
<evidence type="ECO:0000256" key="4">
    <source>
        <dbReference type="ARBA" id="ARBA00022475"/>
    </source>
</evidence>
<dbReference type="SUPFAM" id="SSF55874">
    <property type="entry name" value="ATPase domain of HSP90 chaperone/DNA topoisomerase II/histidine kinase"/>
    <property type="match status" value="1"/>
</dbReference>
<comment type="catalytic activity">
    <reaction evidence="1">
        <text>ATP + protein L-histidine = ADP + protein N-phospho-L-histidine.</text>
        <dbReference type="EC" id="2.7.13.3"/>
    </reaction>
</comment>
<evidence type="ECO:0000256" key="10">
    <source>
        <dbReference type="ARBA" id="ARBA00022741"/>
    </source>
</evidence>
<dbReference type="SMART" id="SM00387">
    <property type="entry name" value="HATPase_c"/>
    <property type="match status" value="1"/>
</dbReference>
<evidence type="ECO:0000256" key="5">
    <source>
        <dbReference type="ARBA" id="ARBA00022519"/>
    </source>
</evidence>
<dbReference type="InterPro" id="IPR036097">
    <property type="entry name" value="HisK_dim/P_sf"/>
</dbReference>
<dbReference type="CDD" id="cd00082">
    <property type="entry name" value="HisKA"/>
    <property type="match status" value="1"/>
</dbReference>
<name>A0AAJ2S3R4_9ENTR</name>
<evidence type="ECO:0000256" key="19">
    <source>
        <dbReference type="SAM" id="SignalP"/>
    </source>
</evidence>
<evidence type="ECO:0000256" key="1">
    <source>
        <dbReference type="ARBA" id="ARBA00000085"/>
    </source>
</evidence>
<proteinExistence type="predicted"/>
<evidence type="ECO:0000313" key="23">
    <source>
        <dbReference type="EMBL" id="MDX6033916.1"/>
    </source>
</evidence>
<feature type="domain" description="Response regulatory" evidence="21">
    <location>
        <begin position="848"/>
        <end position="963"/>
    </location>
</feature>
<feature type="modified residue" description="4-aspartylphosphate" evidence="17">
    <location>
        <position position="897"/>
    </location>
</feature>
<dbReference type="InterPro" id="IPR008207">
    <property type="entry name" value="Sig_transdc_His_kin_Hpt_dom"/>
</dbReference>
<dbReference type="CDD" id="cd17546">
    <property type="entry name" value="REC_hyHK_CKI1_RcsC-like"/>
    <property type="match status" value="1"/>
</dbReference>
<comment type="subcellular location">
    <subcellularLocation>
        <location evidence="2">Cell inner membrane</location>
        <topology evidence="2">Multi-pass membrane protein</topology>
    </subcellularLocation>
</comment>
<dbReference type="SMART" id="SM00062">
    <property type="entry name" value="PBPb"/>
    <property type="match status" value="2"/>
</dbReference>
<dbReference type="PROSITE" id="PS50894">
    <property type="entry name" value="HPT"/>
    <property type="match status" value="1"/>
</dbReference>
<dbReference type="GO" id="GO:0000155">
    <property type="term" value="F:phosphorelay sensor kinase activity"/>
    <property type="evidence" value="ECO:0007669"/>
    <property type="project" value="InterPro"/>
</dbReference>
<dbReference type="PROSITE" id="PS50109">
    <property type="entry name" value="HIS_KIN"/>
    <property type="match status" value="1"/>
</dbReference>
<dbReference type="Pfam" id="PF00497">
    <property type="entry name" value="SBP_bac_3"/>
    <property type="match status" value="2"/>
</dbReference>
<keyword evidence="4" id="KW-1003">Cell membrane</keyword>
<dbReference type="InterPro" id="IPR004358">
    <property type="entry name" value="Sig_transdc_His_kin-like_C"/>
</dbReference>
<dbReference type="Gene3D" id="1.10.287.130">
    <property type="match status" value="1"/>
</dbReference>
<dbReference type="InterPro" id="IPR005467">
    <property type="entry name" value="His_kinase_dom"/>
</dbReference>
<accession>A0AAJ2S3R4</accession>
<dbReference type="SMART" id="SM00448">
    <property type="entry name" value="REC"/>
    <property type="match status" value="1"/>
</dbReference>
<keyword evidence="15 18" id="KW-0472">Membrane</keyword>
<reference evidence="23" key="1">
    <citation type="submission" date="2023-11" db="EMBL/GenBank/DDBJ databases">
        <title>Scandinavium wanjuensis sp. nov., isolated from lettuce South Korea.</title>
        <authorList>
            <person name="Park J."/>
            <person name="Park S."/>
            <person name="Oh K.K."/>
            <person name="Cho G.S."/>
            <person name="Franz C.M.A.P."/>
        </authorList>
    </citation>
    <scope>NUCLEOTIDE SEQUENCE</scope>
    <source>
        <strain evidence="23">V105_12</strain>
    </source>
</reference>
<feature type="transmembrane region" description="Helical" evidence="18">
    <location>
        <begin position="535"/>
        <end position="555"/>
    </location>
</feature>
<dbReference type="FunFam" id="3.30.565.10:FF:000010">
    <property type="entry name" value="Sensor histidine kinase RcsC"/>
    <property type="match status" value="1"/>
</dbReference>
<feature type="chain" id="PRO_5042475828" description="histidine kinase" evidence="19">
    <location>
        <begin position="22"/>
        <end position="1098"/>
    </location>
</feature>
<dbReference type="Gene3D" id="3.40.50.2300">
    <property type="match status" value="1"/>
</dbReference>
<keyword evidence="14" id="KW-0902">Two-component regulatory system</keyword>
<keyword evidence="12" id="KW-0067">ATP-binding</keyword>
<dbReference type="Gene3D" id="3.40.190.10">
    <property type="entry name" value="Periplasmic binding protein-like II"/>
    <property type="match status" value="4"/>
</dbReference>
<evidence type="ECO:0000259" key="21">
    <source>
        <dbReference type="PROSITE" id="PS50110"/>
    </source>
</evidence>
<dbReference type="PANTHER" id="PTHR43047">
    <property type="entry name" value="TWO-COMPONENT HISTIDINE PROTEIN KINASE"/>
    <property type="match status" value="1"/>
</dbReference>
<dbReference type="InterPro" id="IPR036641">
    <property type="entry name" value="HPT_dom_sf"/>
</dbReference>
<dbReference type="InterPro" id="IPR003661">
    <property type="entry name" value="HisK_dim/P_dom"/>
</dbReference>
<evidence type="ECO:0000313" key="24">
    <source>
        <dbReference type="Proteomes" id="UP001282336"/>
    </source>
</evidence>
<evidence type="ECO:0000256" key="13">
    <source>
        <dbReference type="ARBA" id="ARBA00022989"/>
    </source>
</evidence>
<dbReference type="AlphaFoldDB" id="A0AAJ2S3R4"/>
<dbReference type="CDD" id="cd13705">
    <property type="entry name" value="PBP2_BvgS_D1"/>
    <property type="match status" value="1"/>
</dbReference>
<feature type="modified residue" description="Phosphohistidine" evidence="16">
    <location>
        <position position="1031"/>
    </location>
</feature>
<dbReference type="Pfam" id="PF02518">
    <property type="entry name" value="HATPase_c"/>
    <property type="match status" value="1"/>
</dbReference>
<dbReference type="InterPro" id="IPR003594">
    <property type="entry name" value="HATPase_dom"/>
</dbReference>
<organism evidence="23 24">
    <name type="scientific">Scandinavium lactucae</name>
    <dbReference type="NCBI Taxonomy" id="3095028"/>
    <lineage>
        <taxon>Bacteria</taxon>
        <taxon>Pseudomonadati</taxon>
        <taxon>Pseudomonadota</taxon>
        <taxon>Gammaproteobacteria</taxon>
        <taxon>Enterobacterales</taxon>
        <taxon>Enterobacteriaceae</taxon>
        <taxon>Scandinavium</taxon>
    </lineage>
</organism>
<evidence type="ECO:0000256" key="18">
    <source>
        <dbReference type="SAM" id="Phobius"/>
    </source>
</evidence>
<dbReference type="CDD" id="cd16922">
    <property type="entry name" value="HATPase_EvgS-ArcB-TorS-like"/>
    <property type="match status" value="1"/>
</dbReference>
<feature type="signal peptide" evidence="19">
    <location>
        <begin position="1"/>
        <end position="21"/>
    </location>
</feature>
<evidence type="ECO:0000256" key="9">
    <source>
        <dbReference type="ARBA" id="ARBA00022729"/>
    </source>
</evidence>
<keyword evidence="9 19" id="KW-0732">Signal</keyword>
<dbReference type="Proteomes" id="UP001282336">
    <property type="component" value="Unassembled WGS sequence"/>
</dbReference>
<sequence>MKFLSPLLIVLLLLISARAQATVPADQLQLISRESYDRTVFTLDDADWRWLGNKRVLKVAVWLPEIPPLYLYTGEGRYEGMIADYIALLGDYLGLRVDVQAYANRDAALAALAHKQVDVVADSSAKALPFNDVLISSSNFISDHPVLVHRKNSQNAPFRYEKGMKLAIARWYVDDSWIEQNFPGATLIHYETDDLAMASVAFGENDFYIGNLVTTSYLLERNYPHFLVFQQVYPERDTGSHFVMRKENTPLIRSIERVLQAIPRTQNQVILQQWSAGANLWKVSKKVEFTSAEKRWLAENPSVKVAVNAFYAPFTMIDASGSFYGVTADILRMIRLRTGLHFEPVSADSVEVMDEQIASQKALFIGAVSQSEERNQNLLFSRPYFSSPFVLVESVNKDYPALLPPGTRVAVVKKNTLIPELRRNNPGIKIIETTNASIAMQMVDDGNADVAVHTLFGASYMIERYFRDRLKINGRIGEQSAKIAFAVSRSQPELQSIINKSLENISPADISRVIDKWQTRPDVRLDTWELYKTRFWLVFGVAGVTILTSLIWIYYLRREIGARKLAQQKLQSQLEYNETLTHALSEETERAEQANRAKSTFLATMSHEIRTPVSAIIGLLELTVNTSGKELDEDDPLRVAWESARSLMGLIGDILDMARIESGRLELTPEWVRTTELLPPVVRVFEGLARQKSLRLHCSMPPQMPYQVLIDPLRFRQVLSNLVSNAIKFTEQGNISVEMVLAEEAHSTATLLQVSVTDTGKGISWEEQKDIFDPWVQAKNGPVLSGSGLGLAICAQLVHMMGGTIAMTSATGKGTRVSFTVPGMMRDKQSEIPQRDASDTSIIHVPLRILAVDDHPANRMLLRRQLTHLGHRVTEACDGAEAWAIWQVEPFDMVITDCSMPGMDGLALTRLIRESPGGSVAILGLTANAWPEEHARCLAAGMNECLFKPLQLAQLKILLNEVVKNLPGHGAEKDLLRQLVDYQKLEELSNYDDEMLRELLTLTLHSNRDDQRLARDLLELQDWPELAKCIHRISGAAQICGAQRVVATCRELQAACLLPEQPETVILPLWSEANDALSEFNQALEGWLFDNGADLVSA</sequence>
<feature type="domain" description="Histidine kinase" evidence="20">
    <location>
        <begin position="604"/>
        <end position="825"/>
    </location>
</feature>
<dbReference type="PROSITE" id="PS50110">
    <property type="entry name" value="RESPONSE_REGULATORY"/>
    <property type="match status" value="1"/>
</dbReference>
<dbReference type="PANTHER" id="PTHR43047:SF72">
    <property type="entry name" value="OSMOSENSING HISTIDINE PROTEIN KINASE SLN1"/>
    <property type="match status" value="1"/>
</dbReference>
<keyword evidence="5" id="KW-0997">Cell inner membrane</keyword>
<dbReference type="Pfam" id="PF00512">
    <property type="entry name" value="HisKA"/>
    <property type="match status" value="1"/>
</dbReference>
<keyword evidence="13 18" id="KW-1133">Transmembrane helix</keyword>
<dbReference type="SUPFAM" id="SSF47226">
    <property type="entry name" value="Histidine-containing phosphotransfer domain, HPT domain"/>
    <property type="match status" value="1"/>
</dbReference>
<evidence type="ECO:0000256" key="14">
    <source>
        <dbReference type="ARBA" id="ARBA00023012"/>
    </source>
</evidence>
<dbReference type="Gene3D" id="3.30.565.10">
    <property type="entry name" value="Histidine kinase-like ATPase, C-terminal domain"/>
    <property type="match status" value="1"/>
</dbReference>
<feature type="domain" description="HPt" evidence="22">
    <location>
        <begin position="992"/>
        <end position="1087"/>
    </location>
</feature>
<evidence type="ECO:0000256" key="16">
    <source>
        <dbReference type="PROSITE-ProRule" id="PRU00110"/>
    </source>
</evidence>
<evidence type="ECO:0000256" key="17">
    <source>
        <dbReference type="PROSITE-ProRule" id="PRU00169"/>
    </source>
</evidence>
<dbReference type="Pfam" id="PF00072">
    <property type="entry name" value="Response_reg"/>
    <property type="match status" value="1"/>
</dbReference>
<dbReference type="SMART" id="SM00388">
    <property type="entry name" value="HisKA"/>
    <property type="match status" value="1"/>
</dbReference>
<keyword evidence="7" id="KW-0808">Transferase</keyword>
<dbReference type="GO" id="GO:0005886">
    <property type="term" value="C:plasma membrane"/>
    <property type="evidence" value="ECO:0007669"/>
    <property type="project" value="UniProtKB-SubCell"/>
</dbReference>
<dbReference type="PRINTS" id="PR00344">
    <property type="entry name" value="BCTRLSENSOR"/>
</dbReference>
<keyword evidence="8 18" id="KW-0812">Transmembrane</keyword>
<dbReference type="RefSeq" id="WP_319630345.1">
    <property type="nucleotide sequence ID" value="NZ_JAWXRB010000045.1"/>
</dbReference>
<keyword evidence="10" id="KW-0547">Nucleotide-binding</keyword>
<evidence type="ECO:0000256" key="15">
    <source>
        <dbReference type="ARBA" id="ARBA00023136"/>
    </source>
</evidence>
<dbReference type="InterPro" id="IPR036890">
    <property type="entry name" value="HATPase_C_sf"/>
</dbReference>
<dbReference type="SUPFAM" id="SSF47384">
    <property type="entry name" value="Homodimeric domain of signal transducing histidine kinase"/>
    <property type="match status" value="1"/>
</dbReference>
<dbReference type="Pfam" id="PF01627">
    <property type="entry name" value="Hpt"/>
    <property type="match status" value="1"/>
</dbReference>
<dbReference type="CDD" id="cd13707">
    <property type="entry name" value="PBP2_BvgS_D2"/>
    <property type="match status" value="1"/>
</dbReference>
<evidence type="ECO:0000259" key="20">
    <source>
        <dbReference type="PROSITE" id="PS50109"/>
    </source>
</evidence>
<evidence type="ECO:0000259" key="22">
    <source>
        <dbReference type="PROSITE" id="PS50894"/>
    </source>
</evidence>
<dbReference type="Gene3D" id="1.20.120.160">
    <property type="entry name" value="HPT domain"/>
    <property type="match status" value="1"/>
</dbReference>
<dbReference type="InterPro" id="IPR001789">
    <property type="entry name" value="Sig_transdc_resp-reg_receiver"/>
</dbReference>
<dbReference type="InterPro" id="IPR011006">
    <property type="entry name" value="CheY-like_superfamily"/>
</dbReference>
<keyword evidence="6 17" id="KW-0597">Phosphoprotein</keyword>
<evidence type="ECO:0000256" key="7">
    <source>
        <dbReference type="ARBA" id="ARBA00022679"/>
    </source>
</evidence>